<dbReference type="VEuPathDB" id="TrichDB:TVAGG3_0606780"/>
<reference evidence="1" key="2">
    <citation type="journal article" date="2007" name="Science">
        <title>Draft genome sequence of the sexually transmitted pathogen Trichomonas vaginalis.</title>
        <authorList>
            <person name="Carlton J.M."/>
            <person name="Hirt R.P."/>
            <person name="Silva J.C."/>
            <person name="Delcher A.L."/>
            <person name="Schatz M."/>
            <person name="Zhao Q."/>
            <person name="Wortman J.R."/>
            <person name="Bidwell S.L."/>
            <person name="Alsmark U.C.M."/>
            <person name="Besteiro S."/>
            <person name="Sicheritz-Ponten T."/>
            <person name="Noel C.J."/>
            <person name="Dacks J.B."/>
            <person name="Foster P.G."/>
            <person name="Simillion C."/>
            <person name="Van de Peer Y."/>
            <person name="Miranda-Saavedra D."/>
            <person name="Barton G.J."/>
            <person name="Westrop G.D."/>
            <person name="Mueller S."/>
            <person name="Dessi D."/>
            <person name="Fiori P.L."/>
            <person name="Ren Q."/>
            <person name="Paulsen I."/>
            <person name="Zhang H."/>
            <person name="Bastida-Corcuera F.D."/>
            <person name="Simoes-Barbosa A."/>
            <person name="Brown M.T."/>
            <person name="Hayes R.D."/>
            <person name="Mukherjee M."/>
            <person name="Okumura C.Y."/>
            <person name="Schneider R."/>
            <person name="Smith A.J."/>
            <person name="Vanacova S."/>
            <person name="Villalvazo M."/>
            <person name="Haas B.J."/>
            <person name="Pertea M."/>
            <person name="Feldblyum T.V."/>
            <person name="Utterback T.R."/>
            <person name="Shu C.L."/>
            <person name="Osoegawa K."/>
            <person name="de Jong P.J."/>
            <person name="Hrdy I."/>
            <person name="Horvathova L."/>
            <person name="Zubacova Z."/>
            <person name="Dolezal P."/>
            <person name="Malik S.B."/>
            <person name="Logsdon J.M. Jr."/>
            <person name="Henze K."/>
            <person name="Gupta A."/>
            <person name="Wang C.C."/>
            <person name="Dunne R.L."/>
            <person name="Upcroft J.A."/>
            <person name="Upcroft P."/>
            <person name="White O."/>
            <person name="Salzberg S.L."/>
            <person name="Tang P."/>
            <person name="Chiu C.-H."/>
            <person name="Lee Y.-S."/>
            <person name="Embley T.M."/>
            <person name="Coombs G.H."/>
            <person name="Mottram J.C."/>
            <person name="Tachezy J."/>
            <person name="Fraser-Liggett C.M."/>
            <person name="Johnson P.J."/>
        </authorList>
    </citation>
    <scope>NUCLEOTIDE SEQUENCE [LARGE SCALE GENOMIC DNA]</scope>
    <source>
        <strain evidence="1">G3</strain>
    </source>
</reference>
<sequence length="210" mass="23590">MFDTTNPGKEIAIFGVEFIIKGIKFINFAKNFPSLSVVFEDGKDHTLLPFTDEASEGTIWKLNKKKRFIFSSNAFKAVKLSKMTIDLNTPTDPFPPASITYDLTPFLCDSIAVRGPSSVVEVDSIMKDLMYQKDVIEIEFDLRTIYFSNCIKLPTVSGNVGPLPRFEVETMRQVNSGTFGLPSKSLAATDYDRRNARNSRGISRVKTTFF</sequence>
<keyword evidence="2" id="KW-1185">Reference proteome</keyword>
<gene>
    <name evidence="1" type="ORF">TVAG_237500</name>
</gene>
<evidence type="ECO:0000313" key="2">
    <source>
        <dbReference type="Proteomes" id="UP000001542"/>
    </source>
</evidence>
<evidence type="ECO:0000313" key="1">
    <source>
        <dbReference type="EMBL" id="EAY21724.1"/>
    </source>
</evidence>
<name>A2DCV0_TRIV3</name>
<reference evidence="1" key="1">
    <citation type="submission" date="2006-10" db="EMBL/GenBank/DDBJ databases">
        <authorList>
            <person name="Amadeo P."/>
            <person name="Zhao Q."/>
            <person name="Wortman J."/>
            <person name="Fraser-Liggett C."/>
            <person name="Carlton J."/>
        </authorList>
    </citation>
    <scope>NUCLEOTIDE SEQUENCE</scope>
    <source>
        <strain evidence="1">G3</strain>
    </source>
</reference>
<dbReference type="KEGG" id="tva:5467276"/>
<accession>A2DCV0</accession>
<organism evidence="1 2">
    <name type="scientific">Trichomonas vaginalis (strain ATCC PRA-98 / G3)</name>
    <dbReference type="NCBI Taxonomy" id="412133"/>
    <lineage>
        <taxon>Eukaryota</taxon>
        <taxon>Metamonada</taxon>
        <taxon>Parabasalia</taxon>
        <taxon>Trichomonadida</taxon>
        <taxon>Trichomonadidae</taxon>
        <taxon>Trichomonas</taxon>
    </lineage>
</organism>
<dbReference type="EMBL" id="DS113188">
    <property type="protein sequence ID" value="EAY21724.1"/>
    <property type="molecule type" value="Genomic_DNA"/>
</dbReference>
<protein>
    <submittedName>
        <fullName evidence="1">Uncharacterized protein</fullName>
    </submittedName>
</protein>
<dbReference type="AlphaFoldDB" id="A2DCV0"/>
<dbReference type="InParanoid" id="A2DCV0"/>
<dbReference type="Proteomes" id="UP000001542">
    <property type="component" value="Unassembled WGS sequence"/>
</dbReference>
<dbReference type="RefSeq" id="XP_001582710.1">
    <property type="nucleotide sequence ID" value="XM_001582660.1"/>
</dbReference>
<dbReference type="VEuPathDB" id="TrichDB:TVAG_237500"/>
<proteinExistence type="predicted"/>